<evidence type="ECO:0000313" key="2">
    <source>
        <dbReference type="Proteomes" id="UP001293718"/>
    </source>
</evidence>
<comment type="caution">
    <text evidence="1">The sequence shown here is derived from an EMBL/GenBank/DDBJ whole genome shotgun (WGS) entry which is preliminary data.</text>
</comment>
<dbReference type="Proteomes" id="UP001293718">
    <property type="component" value="Unassembled WGS sequence"/>
</dbReference>
<reference evidence="1 2" key="1">
    <citation type="submission" date="2023-11" db="EMBL/GenBank/DDBJ databases">
        <title>Draft genome of Azohydromonas lata strain H1 (DSM1123), a polyhydroxyalkanoate producer.</title>
        <authorList>
            <person name="Traversa D."/>
            <person name="D'Addabbo P."/>
            <person name="Pazzani C."/>
            <person name="Manzari C."/>
            <person name="Chiara M."/>
            <person name="Scrascia M."/>
        </authorList>
    </citation>
    <scope>NUCLEOTIDE SEQUENCE [LARGE SCALE GENOMIC DNA]</scope>
    <source>
        <strain evidence="1 2">H1</strain>
    </source>
</reference>
<organism evidence="1 2">
    <name type="scientific">Azohydromonas lata</name>
    <dbReference type="NCBI Taxonomy" id="45677"/>
    <lineage>
        <taxon>Bacteria</taxon>
        <taxon>Pseudomonadati</taxon>
        <taxon>Pseudomonadota</taxon>
        <taxon>Betaproteobacteria</taxon>
        <taxon>Burkholderiales</taxon>
        <taxon>Sphaerotilaceae</taxon>
        <taxon>Azohydromonas</taxon>
    </lineage>
</organism>
<proteinExistence type="predicted"/>
<sequence length="52" mass="6022">MSKNNSWLIRHAANAGVEWGIDIVSPKRAASDRASTIRKIFFYFKKNPDWAR</sequence>
<gene>
    <name evidence="1" type="ORF">SM757_23265</name>
</gene>
<dbReference type="EMBL" id="JAXOJX010000045">
    <property type="protein sequence ID" value="MDZ5459503.1"/>
    <property type="molecule type" value="Genomic_DNA"/>
</dbReference>
<name>A0ABU5IKS7_9BURK</name>
<keyword evidence="2" id="KW-1185">Reference proteome</keyword>
<dbReference type="RefSeq" id="WP_322467217.1">
    <property type="nucleotide sequence ID" value="NZ_JAXOJX010000045.1"/>
</dbReference>
<evidence type="ECO:0000313" key="1">
    <source>
        <dbReference type="EMBL" id="MDZ5459503.1"/>
    </source>
</evidence>
<protein>
    <submittedName>
        <fullName evidence="1">Uncharacterized protein</fullName>
    </submittedName>
</protein>
<accession>A0ABU5IKS7</accession>